<accession>A0A1Q2MGK0</accession>
<dbReference type="AlphaFoldDB" id="A0A1Q2MGK0"/>
<proteinExistence type="predicted"/>
<dbReference type="OrthoDB" id="4166375at2"/>
<dbReference type="Proteomes" id="UP000188181">
    <property type="component" value="Chromosome"/>
</dbReference>
<dbReference type="EMBL" id="CP019646">
    <property type="protein sequence ID" value="AQQ71437.1"/>
    <property type="molecule type" value="Genomic_DNA"/>
</dbReference>
<sequence>MAKQKSSSSVKMVKLKKWDEIAKLGEEIVKTLSINPNNSLLQIWMSHYIAELIEKEKTAKSKRSRNQIRKECSDLITRLWMIRYKYDPNDPIYSLEQNLKILVGKNPLKKALVNASIEPNNIDENMQSEGGGFEHLIASIIKLSEKEKEIIMAALTADVSEEEVLSYSSDNMQDKNEFTLNIKTLINYRDRILNSDNMLKGIIQAESDVERMDKMIKALSKTNKQRQDIIKKMKTYS</sequence>
<gene>
    <name evidence="1" type="ORF">SMSP2_01811</name>
</gene>
<protein>
    <submittedName>
        <fullName evidence="1">Uncharacterized protein</fullName>
    </submittedName>
</protein>
<keyword evidence="2" id="KW-1185">Reference proteome</keyword>
<reference evidence="2" key="1">
    <citation type="submission" date="2017-02" db="EMBL/GenBank/DDBJ databases">
        <title>Comparative genomics and description of representatives of a novel lineage of planctomycetes thriving in anoxic sediments.</title>
        <authorList>
            <person name="Spring S."/>
            <person name="Bunk B."/>
            <person name="Sproer C."/>
        </authorList>
    </citation>
    <scope>NUCLEOTIDE SEQUENCE [LARGE SCALE GENOMIC DNA]</scope>
    <source>
        <strain evidence="2">SM-Chi-D1</strain>
    </source>
</reference>
<evidence type="ECO:0000313" key="1">
    <source>
        <dbReference type="EMBL" id="AQQ71437.1"/>
    </source>
</evidence>
<organism evidence="1 2">
    <name type="scientific">Limihaloglobus sulfuriphilus</name>
    <dbReference type="NCBI Taxonomy" id="1851148"/>
    <lineage>
        <taxon>Bacteria</taxon>
        <taxon>Pseudomonadati</taxon>
        <taxon>Planctomycetota</taxon>
        <taxon>Phycisphaerae</taxon>
        <taxon>Sedimentisphaerales</taxon>
        <taxon>Sedimentisphaeraceae</taxon>
        <taxon>Limihaloglobus</taxon>
    </lineage>
</organism>
<name>A0A1Q2MGK0_9BACT</name>
<dbReference type="KEGG" id="pbas:SMSP2_01811"/>
<evidence type="ECO:0000313" key="2">
    <source>
        <dbReference type="Proteomes" id="UP000188181"/>
    </source>
</evidence>
<dbReference type="RefSeq" id="WP_146683612.1">
    <property type="nucleotide sequence ID" value="NZ_CP019646.1"/>
</dbReference>